<dbReference type="PANTHER" id="PTHR33841:SF6">
    <property type="entry name" value="TYPE II METHYLTRANSFERASE M.HINDII"/>
    <property type="match status" value="1"/>
</dbReference>
<protein>
    <recommendedName>
        <fullName evidence="1">site-specific DNA-methyltransferase (adenine-specific)</fullName>
        <ecNumber evidence="1">2.1.1.72</ecNumber>
    </recommendedName>
</protein>
<dbReference type="SUPFAM" id="SSF53335">
    <property type="entry name" value="S-adenosyl-L-methionine-dependent methyltransferases"/>
    <property type="match status" value="1"/>
</dbReference>
<dbReference type="GO" id="GO:0032259">
    <property type="term" value="P:methylation"/>
    <property type="evidence" value="ECO:0007669"/>
    <property type="project" value="UniProtKB-KW"/>
</dbReference>
<dbReference type="InterPro" id="IPR029063">
    <property type="entry name" value="SAM-dependent_MTases_sf"/>
</dbReference>
<proteinExistence type="predicted"/>
<dbReference type="RefSeq" id="WP_264966792.1">
    <property type="nucleotide sequence ID" value="NZ_JAPDVK010000004.1"/>
</dbReference>
<dbReference type="GO" id="GO:0009007">
    <property type="term" value="F:site-specific DNA-methyltransferase (adenine-specific) activity"/>
    <property type="evidence" value="ECO:0007669"/>
    <property type="project" value="UniProtKB-EC"/>
</dbReference>
<name>A0AAP3BDV1_9BACT</name>
<dbReference type="InterPro" id="IPR011639">
    <property type="entry name" value="MethylTrfase_TaqI-like_dom"/>
</dbReference>
<feature type="domain" description="Type II methyltransferase M.TaqI-like" evidence="8">
    <location>
        <begin position="85"/>
        <end position="261"/>
    </location>
</feature>
<comment type="caution">
    <text evidence="9">The sequence shown here is derived from an EMBL/GenBank/DDBJ whole genome shotgun (WGS) entry which is preliminary data.</text>
</comment>
<evidence type="ECO:0000259" key="8">
    <source>
        <dbReference type="Pfam" id="PF07669"/>
    </source>
</evidence>
<evidence type="ECO:0000256" key="4">
    <source>
        <dbReference type="ARBA" id="ARBA00022691"/>
    </source>
</evidence>
<dbReference type="PANTHER" id="PTHR33841">
    <property type="entry name" value="DNA METHYLTRANSFERASE YEEA-RELATED"/>
    <property type="match status" value="1"/>
</dbReference>
<keyword evidence="4" id="KW-0949">S-adenosyl-L-methionine</keyword>
<dbReference type="EC" id="2.1.1.72" evidence="1"/>
<evidence type="ECO:0000256" key="1">
    <source>
        <dbReference type="ARBA" id="ARBA00011900"/>
    </source>
</evidence>
<dbReference type="InterPro" id="IPR002052">
    <property type="entry name" value="DNA_methylase_N6_adenine_CS"/>
</dbReference>
<evidence type="ECO:0000313" key="10">
    <source>
        <dbReference type="Proteomes" id="UP001209344"/>
    </source>
</evidence>
<accession>A0AAP3BDV1</accession>
<dbReference type="PROSITE" id="PS00092">
    <property type="entry name" value="N6_MTASE"/>
    <property type="match status" value="1"/>
</dbReference>
<comment type="catalytic activity">
    <reaction evidence="7">
        <text>a 2'-deoxyadenosine in DNA + S-adenosyl-L-methionine = an N(6)-methyl-2'-deoxyadenosine in DNA + S-adenosyl-L-homocysteine + H(+)</text>
        <dbReference type="Rhea" id="RHEA:15197"/>
        <dbReference type="Rhea" id="RHEA-COMP:12418"/>
        <dbReference type="Rhea" id="RHEA-COMP:12419"/>
        <dbReference type="ChEBI" id="CHEBI:15378"/>
        <dbReference type="ChEBI" id="CHEBI:57856"/>
        <dbReference type="ChEBI" id="CHEBI:59789"/>
        <dbReference type="ChEBI" id="CHEBI:90615"/>
        <dbReference type="ChEBI" id="CHEBI:90616"/>
        <dbReference type="EC" id="2.1.1.72"/>
    </reaction>
</comment>
<evidence type="ECO:0000256" key="6">
    <source>
        <dbReference type="ARBA" id="ARBA00023125"/>
    </source>
</evidence>
<keyword evidence="2 9" id="KW-0489">Methyltransferase</keyword>
<dbReference type="GO" id="GO:0009307">
    <property type="term" value="P:DNA restriction-modification system"/>
    <property type="evidence" value="ECO:0007669"/>
    <property type="project" value="UniProtKB-KW"/>
</dbReference>
<keyword evidence="6" id="KW-0238">DNA-binding</keyword>
<evidence type="ECO:0000256" key="3">
    <source>
        <dbReference type="ARBA" id="ARBA00022679"/>
    </source>
</evidence>
<dbReference type="InterPro" id="IPR050953">
    <property type="entry name" value="N4_N6_ade-DNA_methylase"/>
</dbReference>
<gene>
    <name evidence="9" type="ORF">ONT16_13590</name>
</gene>
<dbReference type="GO" id="GO:0003677">
    <property type="term" value="F:DNA binding"/>
    <property type="evidence" value="ECO:0007669"/>
    <property type="project" value="UniProtKB-KW"/>
</dbReference>
<sequence length="500" mass="57635">MINYNPDVLSCLANLSNDEVFTPPEIANRMLDLLPKEIWSDSKVKFLDPFCKSGVFLREITKRLLDGLSEEIPDMQERLDHILHHQVYGMAITELTSLVSRRSLYCSKDASSEYSISRFDEASGNIAFHEIPHTWNDSTGKCIYCGASREVYERGEDKESHAYQFIHTDNPKELFNNMKFDVIIGNPPYQLSDGGGRDSSAIPLYDKFVIQAMKLSPRYLIMIVPARWYTGGKGLDAFRDKMLNDERLSIIHDFPETKDCFPGLNIRGGICYFKWDSCHQGKSLIVNHVKGEEYTMERSLKEGKVPMLIRYNKAISILRKVQKFNEETFNNIVSSRNPFGLPSNFSGYSKRYSFGNPIKLYRFGENGYILQSQVVKNHQWIERYKVLVSKASPGGDEYPHSIVSQPIVSEPNSVCTETYLVIKDVDSRPEAENLVSYIKTRFFRFMMSLVKNTQNISKASYTFVPLQDFSHSWTDEMLYRKYKLSSDEIAFIESMIRPME</sequence>
<organism evidence="9 10">
    <name type="scientific">Segatella copri</name>
    <dbReference type="NCBI Taxonomy" id="165179"/>
    <lineage>
        <taxon>Bacteria</taxon>
        <taxon>Pseudomonadati</taxon>
        <taxon>Bacteroidota</taxon>
        <taxon>Bacteroidia</taxon>
        <taxon>Bacteroidales</taxon>
        <taxon>Prevotellaceae</taxon>
        <taxon>Segatella</taxon>
    </lineage>
</organism>
<dbReference type="Pfam" id="PF07669">
    <property type="entry name" value="Eco57I"/>
    <property type="match status" value="1"/>
</dbReference>
<dbReference type="Proteomes" id="UP001209344">
    <property type="component" value="Unassembled WGS sequence"/>
</dbReference>
<dbReference type="AlphaFoldDB" id="A0AAP3BDV1"/>
<evidence type="ECO:0000256" key="7">
    <source>
        <dbReference type="ARBA" id="ARBA00047942"/>
    </source>
</evidence>
<dbReference type="Gene3D" id="3.40.50.150">
    <property type="entry name" value="Vaccinia Virus protein VP39"/>
    <property type="match status" value="1"/>
</dbReference>
<dbReference type="PRINTS" id="PR00507">
    <property type="entry name" value="N12N6MTFRASE"/>
</dbReference>
<evidence type="ECO:0000313" key="9">
    <source>
        <dbReference type="EMBL" id="MCW4129260.1"/>
    </source>
</evidence>
<evidence type="ECO:0000256" key="5">
    <source>
        <dbReference type="ARBA" id="ARBA00022747"/>
    </source>
</evidence>
<keyword evidence="3" id="KW-0808">Transferase</keyword>
<dbReference type="EMBL" id="JAPDVK010000004">
    <property type="protein sequence ID" value="MCW4129260.1"/>
    <property type="molecule type" value="Genomic_DNA"/>
</dbReference>
<reference evidence="9" key="1">
    <citation type="submission" date="2022-11" db="EMBL/GenBank/DDBJ databases">
        <title>Genomic repertoires linked with pathogenic potency of arthritogenic Prevotella copri isolated from the gut of rheumatoid arthritis patients.</title>
        <authorList>
            <person name="Nii T."/>
            <person name="Maeda Y."/>
            <person name="Motooka D."/>
            <person name="Naito M."/>
            <person name="Matsumoto Y."/>
            <person name="Ogawa T."/>
            <person name="Oguro-Igashira E."/>
            <person name="Kishikawa T."/>
            <person name="Yamashita M."/>
            <person name="Koizumi S."/>
            <person name="Kurakawa T."/>
            <person name="Okumura R."/>
            <person name="Kayama H."/>
            <person name="Murakami M."/>
            <person name="Sakaguchi T."/>
            <person name="Das B."/>
            <person name="Nakamura S."/>
            <person name="Okada Y."/>
            <person name="Kumanogoh A."/>
            <person name="Takeda K."/>
        </authorList>
    </citation>
    <scope>NUCLEOTIDE SEQUENCE</scope>
    <source>
        <strain evidence="9">F3-75</strain>
    </source>
</reference>
<evidence type="ECO:0000256" key="2">
    <source>
        <dbReference type="ARBA" id="ARBA00022603"/>
    </source>
</evidence>
<keyword evidence="5" id="KW-0680">Restriction system</keyword>